<evidence type="ECO:0000313" key="1">
    <source>
        <dbReference type="EMBL" id="CAL1289060.1"/>
    </source>
</evidence>
<feature type="non-terminal residue" evidence="1">
    <location>
        <position position="33"/>
    </location>
</feature>
<name>A0AAV2AYF0_9ARAC</name>
<dbReference type="Proteomes" id="UP001497382">
    <property type="component" value="Unassembled WGS sequence"/>
</dbReference>
<dbReference type="AlphaFoldDB" id="A0AAV2AYF0"/>
<gene>
    <name evidence="1" type="ORF">LARSCL_LOCUS15709</name>
</gene>
<protein>
    <submittedName>
        <fullName evidence="1">Uncharacterized protein</fullName>
    </submittedName>
</protein>
<reference evidence="1 2" key="1">
    <citation type="submission" date="2024-04" db="EMBL/GenBank/DDBJ databases">
        <authorList>
            <person name="Rising A."/>
            <person name="Reimegard J."/>
            <person name="Sonavane S."/>
            <person name="Akerstrom W."/>
            <person name="Nylinder S."/>
            <person name="Hedman E."/>
            <person name="Kallberg Y."/>
        </authorList>
    </citation>
    <scope>NUCLEOTIDE SEQUENCE [LARGE SCALE GENOMIC DNA]</scope>
</reference>
<organism evidence="1 2">
    <name type="scientific">Larinioides sclopetarius</name>
    <dbReference type="NCBI Taxonomy" id="280406"/>
    <lineage>
        <taxon>Eukaryota</taxon>
        <taxon>Metazoa</taxon>
        <taxon>Ecdysozoa</taxon>
        <taxon>Arthropoda</taxon>
        <taxon>Chelicerata</taxon>
        <taxon>Arachnida</taxon>
        <taxon>Araneae</taxon>
        <taxon>Araneomorphae</taxon>
        <taxon>Entelegynae</taxon>
        <taxon>Araneoidea</taxon>
        <taxon>Araneidae</taxon>
        <taxon>Larinioides</taxon>
    </lineage>
</organism>
<accession>A0AAV2AYF0</accession>
<comment type="caution">
    <text evidence="1">The sequence shown here is derived from an EMBL/GenBank/DDBJ whole genome shotgun (WGS) entry which is preliminary data.</text>
</comment>
<keyword evidence="2" id="KW-1185">Reference proteome</keyword>
<proteinExistence type="predicted"/>
<dbReference type="EMBL" id="CAXIEN010000242">
    <property type="protein sequence ID" value="CAL1289060.1"/>
    <property type="molecule type" value="Genomic_DNA"/>
</dbReference>
<evidence type="ECO:0000313" key="2">
    <source>
        <dbReference type="Proteomes" id="UP001497382"/>
    </source>
</evidence>
<sequence length="33" mass="3754">MLEMFKTGTLHKSVPIQLPHQCIVSHPIAPMHM</sequence>